<name>A0A518HDS9_9BACT</name>
<keyword evidence="3" id="KW-1185">Reference proteome</keyword>
<dbReference type="AlphaFoldDB" id="A0A518HDS9"/>
<gene>
    <name evidence="2" type="ORF">ElP_69790</name>
</gene>
<dbReference type="RefSeq" id="WP_145277972.1">
    <property type="nucleotide sequence ID" value="NZ_CP036426.1"/>
</dbReference>
<dbReference type="OrthoDB" id="275859at2"/>
<evidence type="ECO:0000256" key="1">
    <source>
        <dbReference type="SAM" id="MobiDB-lite"/>
    </source>
</evidence>
<evidence type="ECO:0000313" key="2">
    <source>
        <dbReference type="EMBL" id="QDV39018.1"/>
    </source>
</evidence>
<proteinExistence type="predicted"/>
<reference evidence="2 3" key="1">
    <citation type="submission" date="2019-02" db="EMBL/GenBank/DDBJ databases">
        <title>Deep-cultivation of Planctomycetes and their phenomic and genomic characterization uncovers novel biology.</title>
        <authorList>
            <person name="Wiegand S."/>
            <person name="Jogler M."/>
            <person name="Boedeker C."/>
            <person name="Pinto D."/>
            <person name="Vollmers J."/>
            <person name="Rivas-Marin E."/>
            <person name="Kohn T."/>
            <person name="Peeters S.H."/>
            <person name="Heuer A."/>
            <person name="Rast P."/>
            <person name="Oberbeckmann S."/>
            <person name="Bunk B."/>
            <person name="Jeske O."/>
            <person name="Meyerdierks A."/>
            <person name="Storesund J.E."/>
            <person name="Kallscheuer N."/>
            <person name="Luecker S."/>
            <person name="Lage O.M."/>
            <person name="Pohl T."/>
            <person name="Merkel B.J."/>
            <person name="Hornburger P."/>
            <person name="Mueller R.-W."/>
            <person name="Bruemmer F."/>
            <person name="Labrenz M."/>
            <person name="Spormann A.M."/>
            <person name="Op den Camp H."/>
            <person name="Overmann J."/>
            <person name="Amann R."/>
            <person name="Jetten M.S.M."/>
            <person name="Mascher T."/>
            <person name="Medema M.H."/>
            <person name="Devos D.P."/>
            <person name="Kaster A.-K."/>
            <person name="Ovreas L."/>
            <person name="Rohde M."/>
            <person name="Galperin M.Y."/>
            <person name="Jogler C."/>
        </authorList>
    </citation>
    <scope>NUCLEOTIDE SEQUENCE [LARGE SCALE GENOMIC DNA]</scope>
    <source>
        <strain evidence="2 3">ElP</strain>
    </source>
</reference>
<organism evidence="2 3">
    <name type="scientific">Tautonia plasticadhaerens</name>
    <dbReference type="NCBI Taxonomy" id="2527974"/>
    <lineage>
        <taxon>Bacteria</taxon>
        <taxon>Pseudomonadati</taxon>
        <taxon>Planctomycetota</taxon>
        <taxon>Planctomycetia</taxon>
        <taxon>Isosphaerales</taxon>
        <taxon>Isosphaeraceae</taxon>
        <taxon>Tautonia</taxon>
    </lineage>
</organism>
<feature type="region of interest" description="Disordered" evidence="1">
    <location>
        <begin position="113"/>
        <end position="139"/>
    </location>
</feature>
<dbReference type="KEGG" id="tpla:ElP_69790"/>
<accession>A0A518HDS9</accession>
<feature type="compositionally biased region" description="Pro residues" evidence="1">
    <location>
        <begin position="119"/>
        <end position="133"/>
    </location>
</feature>
<dbReference type="Proteomes" id="UP000317835">
    <property type="component" value="Chromosome"/>
</dbReference>
<evidence type="ECO:0000313" key="3">
    <source>
        <dbReference type="Proteomes" id="UP000317835"/>
    </source>
</evidence>
<dbReference type="EMBL" id="CP036426">
    <property type="protein sequence ID" value="QDV39018.1"/>
    <property type="molecule type" value="Genomic_DNA"/>
</dbReference>
<protein>
    <submittedName>
        <fullName evidence="2">Double zinc ribbon</fullName>
    </submittedName>
</protein>
<sequence length="170" mass="18282">MAKATCRCGQPLTVPDDREGRVVCPRCGSRVRIRPSGGSGPVVGDGFIRFACPCGRRLKVPVDSTPTHGKCPDCGRIVPVPTLGGSPEQRTDELLAEEGEYLDQWAAEHRRLGSRVPNNFPPGPDAPPSPHPQSPDERVEAGLRLCPNCSRPVHLGSDTCRNCGTSVPRR</sequence>